<dbReference type="InterPro" id="IPR015943">
    <property type="entry name" value="WD40/YVTN_repeat-like_dom_sf"/>
</dbReference>
<reference evidence="6 7" key="1">
    <citation type="submission" date="2019-01" db="EMBL/GenBank/DDBJ databases">
        <title>Spirosoma flava sp. nov., a propanil-degrading bacterium isolated from herbicide-contaminated soil.</title>
        <authorList>
            <person name="Zhang L."/>
            <person name="Jiang J.-D."/>
        </authorList>
    </citation>
    <scope>NUCLEOTIDE SEQUENCE [LARGE SCALE GENOMIC DNA]</scope>
    <source>
        <strain evidence="6 7">TY50</strain>
    </source>
</reference>
<keyword evidence="2" id="KW-0677">Repeat</keyword>
<feature type="signal peptide" evidence="4">
    <location>
        <begin position="1"/>
        <end position="20"/>
    </location>
</feature>
<dbReference type="Pfam" id="PF00400">
    <property type="entry name" value="WD40"/>
    <property type="match status" value="6"/>
</dbReference>
<evidence type="ECO:0000256" key="2">
    <source>
        <dbReference type="ARBA" id="ARBA00022737"/>
    </source>
</evidence>
<evidence type="ECO:0000256" key="3">
    <source>
        <dbReference type="PROSITE-ProRule" id="PRU00221"/>
    </source>
</evidence>
<evidence type="ECO:0000256" key="1">
    <source>
        <dbReference type="ARBA" id="ARBA00022574"/>
    </source>
</evidence>
<dbReference type="PROSITE" id="PS00678">
    <property type="entry name" value="WD_REPEATS_1"/>
    <property type="match status" value="2"/>
</dbReference>
<dbReference type="SMART" id="SM00320">
    <property type="entry name" value="WD40"/>
    <property type="match status" value="9"/>
</dbReference>
<dbReference type="EMBL" id="SBLB01000011">
    <property type="protein sequence ID" value="RYC66871.1"/>
    <property type="molecule type" value="Genomic_DNA"/>
</dbReference>
<keyword evidence="1 3" id="KW-0853">WD repeat</keyword>
<dbReference type="InterPro" id="IPR020472">
    <property type="entry name" value="WD40_PAC1"/>
</dbReference>
<keyword evidence="4" id="KW-0732">Signal</keyword>
<dbReference type="Gene3D" id="2.60.40.10">
    <property type="entry name" value="Immunoglobulins"/>
    <property type="match status" value="1"/>
</dbReference>
<keyword evidence="7" id="KW-1185">Reference proteome</keyword>
<dbReference type="InterPro" id="IPR019775">
    <property type="entry name" value="WD40_repeat_CS"/>
</dbReference>
<dbReference type="GO" id="GO:0006508">
    <property type="term" value="P:proteolysis"/>
    <property type="evidence" value="ECO:0007669"/>
    <property type="project" value="InterPro"/>
</dbReference>
<dbReference type="PANTHER" id="PTHR22847:SF637">
    <property type="entry name" value="WD REPEAT DOMAIN 5B"/>
    <property type="match status" value="1"/>
</dbReference>
<feature type="repeat" description="WD" evidence="3">
    <location>
        <begin position="479"/>
        <end position="510"/>
    </location>
</feature>
<dbReference type="GO" id="GO:0004197">
    <property type="term" value="F:cysteine-type endopeptidase activity"/>
    <property type="evidence" value="ECO:0007669"/>
    <property type="project" value="InterPro"/>
</dbReference>
<feature type="repeat" description="WD" evidence="3">
    <location>
        <begin position="127"/>
        <end position="160"/>
    </location>
</feature>
<dbReference type="Gene3D" id="2.130.10.10">
    <property type="entry name" value="YVTN repeat-like/Quinoprotein amine dehydrogenase"/>
    <property type="match status" value="3"/>
</dbReference>
<organism evidence="6 7">
    <name type="scientific">Spirosoma sordidisoli</name>
    <dbReference type="NCBI Taxonomy" id="2502893"/>
    <lineage>
        <taxon>Bacteria</taxon>
        <taxon>Pseudomonadati</taxon>
        <taxon>Bacteroidota</taxon>
        <taxon>Cytophagia</taxon>
        <taxon>Cytophagales</taxon>
        <taxon>Cytophagaceae</taxon>
        <taxon>Spirosoma</taxon>
    </lineage>
</organism>
<feature type="repeat" description="WD" evidence="3">
    <location>
        <begin position="175"/>
        <end position="214"/>
    </location>
</feature>
<evidence type="ECO:0000259" key="5">
    <source>
        <dbReference type="Pfam" id="PF00656"/>
    </source>
</evidence>
<dbReference type="AlphaFoldDB" id="A0A4Q2UHE9"/>
<protein>
    <recommendedName>
        <fullName evidence="5">Peptidase C14 caspase domain-containing protein</fullName>
    </recommendedName>
</protein>
<feature type="repeat" description="WD" evidence="3">
    <location>
        <begin position="30"/>
        <end position="71"/>
    </location>
</feature>
<proteinExistence type="predicted"/>
<name>A0A4Q2UHE9_9BACT</name>
<dbReference type="InterPro" id="IPR013783">
    <property type="entry name" value="Ig-like_fold"/>
</dbReference>
<evidence type="ECO:0000313" key="7">
    <source>
        <dbReference type="Proteomes" id="UP000290407"/>
    </source>
</evidence>
<dbReference type="Proteomes" id="UP000290407">
    <property type="component" value="Unassembled WGS sequence"/>
</dbReference>
<dbReference type="Gene3D" id="3.40.50.1460">
    <property type="match status" value="1"/>
</dbReference>
<dbReference type="InterPro" id="IPR029030">
    <property type="entry name" value="Caspase-like_dom_sf"/>
</dbReference>
<dbReference type="InterPro" id="IPR001680">
    <property type="entry name" value="WD40_rpt"/>
</dbReference>
<sequence length="965" mass="105673">MSPFYYLLTALWLLPLSAFCQSDPQLVLNTNGHQGLIRDIAVTNDGRFIISAGDDKVIRIWNAQTGLLTEEIRGQQSEGSLGKIFAMALSPDNRWLAVGGWLKNGDSVDDNFLRLYDFQKRELKALLKGHTDVVHCLKFSNDSRHLVSGSSDNTAMVWDMTQTNGSKGTTPAQVLRGHTRPVYDVAMQGNLVVSASYDKTIKFWTLADGRAYASSDVHDAQCDVVAISPDGQTIVSGGDDNRLAIHNRAGQVIQTIDNRNSPSVIRFSPDGQRFLCGRYSNYNLDPVCKLYKLSNKRWELETSFKGFDNTVTAVAFLDNNTVVIGGGSNQEINIGKTSGTVVRRLLAMGKTVFATGISQKILAFTTTFTQNKGRSTLTTQFDLINRQLSPLPPGTEVAGPILNQGDYSLTHQAGGLYGFDDAVLQLRQANKTSASITRGSTDGYRHNCYGFGPNQTIVSGGSNGRLYMYDFSGKVLSEFMGHTSDLRGISVSADGQWLVSGGEDQVIKLWPLAEVGKKTVIEPLLSLFVGTDNEWVLWHPSGYYDASPDGEKYMGWHINRGYDQIASYYPATSFRKKFYQPQFITRLVETGSLAAAQQTLTTGRLENIRLLHPPEVSWQIPASRFVTTDAATYRLTALIESASPVQLVKVLVNGRSGYERRGASVAAGSTSFSELVSLTTGDNELEILVRNADGEVSSEKRTVTYQPARTEELFKPTLYVLTIGVSSYQETQLNLRFAHRDAEALATAFSKQSGGLFRQVISTAITNEKATGRGIKKALTELKRAATQRDLVIVSLAGHGVNTANNTFYFLPYDVETSDIEATALKYSDLTDVLGSLPCKVLAFVDACHAGNLVKAGVQRRDLEPNLGEFVRELISDDVGVVVMSASTGKETSQESADWQQGAFTKAVLEGLSGRAEITKDGVISLSELDRYVTERVKQLTNGLQHPVTYNEGRIPNSLPLCVIK</sequence>
<evidence type="ECO:0000313" key="6">
    <source>
        <dbReference type="EMBL" id="RYC66871.1"/>
    </source>
</evidence>
<feature type="domain" description="Peptidase C14 caspase" evidence="5">
    <location>
        <begin position="720"/>
        <end position="951"/>
    </location>
</feature>
<dbReference type="InterPro" id="IPR011600">
    <property type="entry name" value="Pept_C14_caspase"/>
</dbReference>
<dbReference type="PANTHER" id="PTHR22847">
    <property type="entry name" value="WD40 REPEAT PROTEIN"/>
    <property type="match status" value="1"/>
</dbReference>
<dbReference type="Pfam" id="PF00656">
    <property type="entry name" value="Peptidase_C14"/>
    <property type="match status" value="1"/>
</dbReference>
<dbReference type="SUPFAM" id="SSF50978">
    <property type="entry name" value="WD40 repeat-like"/>
    <property type="match status" value="2"/>
</dbReference>
<comment type="caution">
    <text evidence="6">The sequence shown here is derived from an EMBL/GenBank/DDBJ whole genome shotgun (WGS) entry which is preliminary data.</text>
</comment>
<gene>
    <name evidence="6" type="ORF">EQG79_27605</name>
</gene>
<dbReference type="SUPFAM" id="SSF52129">
    <property type="entry name" value="Caspase-like"/>
    <property type="match status" value="1"/>
</dbReference>
<dbReference type="PROSITE" id="PS50082">
    <property type="entry name" value="WD_REPEATS_2"/>
    <property type="match status" value="4"/>
</dbReference>
<dbReference type="RefSeq" id="WP_129605989.1">
    <property type="nucleotide sequence ID" value="NZ_SBLB01000011.1"/>
</dbReference>
<accession>A0A4Q2UHE9</accession>
<feature type="chain" id="PRO_5020609243" description="Peptidase C14 caspase domain-containing protein" evidence="4">
    <location>
        <begin position="21"/>
        <end position="965"/>
    </location>
</feature>
<dbReference type="PRINTS" id="PR00320">
    <property type="entry name" value="GPROTEINBRPT"/>
</dbReference>
<dbReference type="CDD" id="cd00200">
    <property type="entry name" value="WD40"/>
    <property type="match status" value="1"/>
</dbReference>
<dbReference type="InterPro" id="IPR036322">
    <property type="entry name" value="WD40_repeat_dom_sf"/>
</dbReference>
<evidence type="ECO:0000256" key="4">
    <source>
        <dbReference type="SAM" id="SignalP"/>
    </source>
</evidence>
<dbReference type="PROSITE" id="PS50294">
    <property type="entry name" value="WD_REPEATS_REGION"/>
    <property type="match status" value="4"/>
</dbReference>